<dbReference type="AlphaFoldDB" id="A0A8C5FV54"/>
<evidence type="ECO:0000256" key="3">
    <source>
        <dbReference type="SAM" id="SignalP"/>
    </source>
</evidence>
<dbReference type="GO" id="GO:0008009">
    <property type="term" value="F:chemokine activity"/>
    <property type="evidence" value="ECO:0007669"/>
    <property type="project" value="InterPro"/>
</dbReference>
<protein>
    <recommendedName>
        <fullName evidence="4">Chemokine interleukin-8-like domain-containing protein</fullName>
    </recommendedName>
</protein>
<reference evidence="5" key="2">
    <citation type="submission" date="2025-09" db="UniProtKB">
        <authorList>
            <consortium name="Ensembl"/>
        </authorList>
    </citation>
    <scope>IDENTIFICATION</scope>
</reference>
<feature type="chain" id="PRO_5034020419" description="Chemokine interleukin-8-like domain-containing protein" evidence="3">
    <location>
        <begin position="24"/>
        <end position="96"/>
    </location>
</feature>
<accession>A0A8C5FV54</accession>
<keyword evidence="6" id="KW-1185">Reference proteome</keyword>
<dbReference type="Gene3D" id="2.40.50.40">
    <property type="match status" value="1"/>
</dbReference>
<dbReference type="SUPFAM" id="SSF54117">
    <property type="entry name" value="Interleukin 8-like chemokines"/>
    <property type="match status" value="1"/>
</dbReference>
<dbReference type="Ensembl" id="ENSGMOT00000036369.1">
    <property type="protein sequence ID" value="ENSGMOP00000063801.1"/>
    <property type="gene ID" value="ENSGMOG00000028538.1"/>
</dbReference>
<comment type="similarity">
    <text evidence="1">Belongs to the intercrine beta (chemokine CC) family.</text>
</comment>
<keyword evidence="3" id="KW-0732">Signal</keyword>
<dbReference type="SMART" id="SM00199">
    <property type="entry name" value="SCY"/>
    <property type="match status" value="1"/>
</dbReference>
<dbReference type="FunFam" id="2.40.50.40:FF:000002">
    <property type="entry name" value="C-C motif chemokine"/>
    <property type="match status" value="1"/>
</dbReference>
<evidence type="ECO:0000313" key="5">
    <source>
        <dbReference type="Ensembl" id="ENSGMOP00000063801.1"/>
    </source>
</evidence>
<dbReference type="Proteomes" id="UP000694546">
    <property type="component" value="Chromosome 17"/>
</dbReference>
<evidence type="ECO:0000313" key="6">
    <source>
        <dbReference type="Proteomes" id="UP000694546"/>
    </source>
</evidence>
<feature type="domain" description="Chemokine interleukin-8-like" evidence="4">
    <location>
        <begin position="33"/>
        <end position="91"/>
    </location>
</feature>
<keyword evidence="2" id="KW-0202">Cytokine</keyword>
<gene>
    <name evidence="5" type="primary">ccl36.1</name>
</gene>
<dbReference type="InterPro" id="IPR039809">
    <property type="entry name" value="Chemokine_b/g/d"/>
</dbReference>
<evidence type="ECO:0000256" key="2">
    <source>
        <dbReference type="ARBA" id="ARBA00022514"/>
    </source>
</evidence>
<evidence type="ECO:0000256" key="1">
    <source>
        <dbReference type="ARBA" id="ARBA00010868"/>
    </source>
</evidence>
<dbReference type="GeneTree" id="ENSGT01150000288102"/>
<proteinExistence type="inferred from homology"/>
<evidence type="ECO:0000259" key="4">
    <source>
        <dbReference type="SMART" id="SM00199"/>
    </source>
</evidence>
<dbReference type="PANTHER" id="PTHR12015:SF108">
    <property type="entry name" value="C-C MOTIF CHEMOKINE 20"/>
    <property type="match status" value="1"/>
</dbReference>
<dbReference type="InterPro" id="IPR036048">
    <property type="entry name" value="Interleukin_8-like_sf"/>
</dbReference>
<feature type="signal peptide" evidence="3">
    <location>
        <begin position="1"/>
        <end position="23"/>
    </location>
</feature>
<reference evidence="5" key="1">
    <citation type="submission" date="2025-08" db="UniProtKB">
        <authorList>
            <consortium name="Ensembl"/>
        </authorList>
    </citation>
    <scope>IDENTIFICATION</scope>
</reference>
<name>A0A8C5FV54_GADMO</name>
<dbReference type="GO" id="GO:0006955">
    <property type="term" value="P:immune response"/>
    <property type="evidence" value="ECO:0007669"/>
    <property type="project" value="InterPro"/>
</dbReference>
<dbReference type="CDD" id="cd00272">
    <property type="entry name" value="Chemokine_CC"/>
    <property type="match status" value="1"/>
</dbReference>
<dbReference type="Pfam" id="PF00048">
    <property type="entry name" value="IL8"/>
    <property type="match status" value="1"/>
</dbReference>
<organism evidence="5 6">
    <name type="scientific">Gadus morhua</name>
    <name type="common">Atlantic cod</name>
    <dbReference type="NCBI Taxonomy" id="8049"/>
    <lineage>
        <taxon>Eukaryota</taxon>
        <taxon>Metazoa</taxon>
        <taxon>Chordata</taxon>
        <taxon>Craniata</taxon>
        <taxon>Vertebrata</taxon>
        <taxon>Euteleostomi</taxon>
        <taxon>Actinopterygii</taxon>
        <taxon>Neopterygii</taxon>
        <taxon>Teleostei</taxon>
        <taxon>Neoteleostei</taxon>
        <taxon>Acanthomorphata</taxon>
        <taxon>Zeiogadaria</taxon>
        <taxon>Gadariae</taxon>
        <taxon>Gadiformes</taxon>
        <taxon>Gadoidei</taxon>
        <taxon>Gadidae</taxon>
        <taxon>Gadus</taxon>
    </lineage>
</organism>
<sequence>MYPYSKFVPHIDVMLSCLSLTLTSSLFSDGSGPDSCCFRYYERQVKFTKIRSYDLTDGRCSKPAVILQTIRNVRICVDPEAAWVKSAMTRLDERNF</sequence>
<dbReference type="PANTHER" id="PTHR12015">
    <property type="entry name" value="SMALL INDUCIBLE CYTOKINE A"/>
    <property type="match status" value="1"/>
</dbReference>
<dbReference type="GO" id="GO:0005615">
    <property type="term" value="C:extracellular space"/>
    <property type="evidence" value="ECO:0007669"/>
    <property type="project" value="UniProtKB-KW"/>
</dbReference>
<dbReference type="InterPro" id="IPR001811">
    <property type="entry name" value="Chemokine_IL8-like_dom"/>
</dbReference>